<dbReference type="KEGG" id="sphu:SPPYR_1227"/>
<dbReference type="InterPro" id="IPR011008">
    <property type="entry name" value="Dimeric_a/b-barrel"/>
</dbReference>
<sequence>MVEWRTVEDHQTFRSSLDFAAWRALVSRYFVTAPDVEHGIPFGVGF</sequence>
<name>A0A1Y5PXW9_9SPHN</name>
<dbReference type="SUPFAM" id="SSF54909">
    <property type="entry name" value="Dimeric alpha+beta barrel"/>
    <property type="match status" value="1"/>
</dbReference>
<organism evidence="1">
    <name type="scientific">uncultured Sphingopyxis sp</name>
    <dbReference type="NCBI Taxonomy" id="310581"/>
    <lineage>
        <taxon>Bacteria</taxon>
        <taxon>Pseudomonadati</taxon>
        <taxon>Pseudomonadota</taxon>
        <taxon>Alphaproteobacteria</taxon>
        <taxon>Sphingomonadales</taxon>
        <taxon>Sphingomonadaceae</taxon>
        <taxon>Sphingopyxis</taxon>
        <taxon>environmental samples</taxon>
    </lineage>
</organism>
<proteinExistence type="predicted"/>
<protein>
    <recommendedName>
        <fullName evidence="2">ABM domain-containing protein</fullName>
    </recommendedName>
</protein>
<reference evidence="1" key="1">
    <citation type="submission" date="2016-03" db="EMBL/GenBank/DDBJ databases">
        <authorList>
            <person name="Ploux O."/>
        </authorList>
    </citation>
    <scope>NUCLEOTIDE SEQUENCE</scope>
    <source>
        <strain evidence="1">UC10</strain>
    </source>
</reference>
<accession>A0A1Y5PXW9</accession>
<gene>
    <name evidence="1" type="ORF">SPPYR_1227</name>
</gene>
<dbReference type="EMBL" id="LT598653">
    <property type="protein sequence ID" value="SBV32347.1"/>
    <property type="molecule type" value="Genomic_DNA"/>
</dbReference>
<dbReference type="Gene3D" id="3.30.70.100">
    <property type="match status" value="1"/>
</dbReference>
<evidence type="ECO:0008006" key="2">
    <source>
        <dbReference type="Google" id="ProtNLM"/>
    </source>
</evidence>
<evidence type="ECO:0000313" key="1">
    <source>
        <dbReference type="EMBL" id="SBV32347.1"/>
    </source>
</evidence>
<dbReference type="AlphaFoldDB" id="A0A1Y5PXW9"/>